<name>A0A926VHQ4_9CYAN</name>
<feature type="transmembrane region" description="Helical" evidence="1">
    <location>
        <begin position="178"/>
        <end position="199"/>
    </location>
</feature>
<evidence type="ECO:0000313" key="2">
    <source>
        <dbReference type="EMBL" id="MBD2183964.1"/>
    </source>
</evidence>
<dbReference type="Proteomes" id="UP000641646">
    <property type="component" value="Unassembled WGS sequence"/>
</dbReference>
<feature type="transmembrane region" description="Helical" evidence="1">
    <location>
        <begin position="154"/>
        <end position="172"/>
    </location>
</feature>
<evidence type="ECO:0000256" key="1">
    <source>
        <dbReference type="SAM" id="Phobius"/>
    </source>
</evidence>
<reference evidence="2" key="2">
    <citation type="submission" date="2020-08" db="EMBL/GenBank/DDBJ databases">
        <authorList>
            <person name="Chen M."/>
            <person name="Teng W."/>
            <person name="Zhao L."/>
            <person name="Hu C."/>
            <person name="Zhou Y."/>
            <person name="Han B."/>
            <person name="Song L."/>
            <person name="Shu W."/>
        </authorList>
    </citation>
    <scope>NUCLEOTIDE SEQUENCE</scope>
    <source>
        <strain evidence="2">FACHB-1375</strain>
    </source>
</reference>
<feature type="transmembrane region" description="Helical" evidence="1">
    <location>
        <begin position="368"/>
        <end position="386"/>
    </location>
</feature>
<feature type="transmembrane region" description="Helical" evidence="1">
    <location>
        <begin position="326"/>
        <end position="348"/>
    </location>
</feature>
<sequence>MTNRFMNLPRLKTFSQSRYFHPLLLLASIAVGIALRFSRLEAKPIWTDEFATMVFSLGNTFHSVPLDRAIAPDILFQQLQPQLKDIGDVIERLFNESTHPPLYFVVAHLWLKLFPIQDTNVLLWSSRTLSVLFGVATVPAMYGFAWLAFRSRLVAQLAAAMMAISPYSIFLAQEARHYTLATLLIVASLSCFVVTIHYIEKRSSLPAWVGFSWVAVNSLGIATHYFFTLSLVIQGLVLSAIWIKNRLNPRSENARIIYWWRIVAVAVGTLAGGLVWLPVWRNIHGSELTRWVYQDPLRNFLLPVVRLCLWITSMLSMLPVDIFSLPLWAVIGFGSIMVIYLIWVGRLLWRGWRWQIKHSNSSFTAKALGGYVVSMLGLILVLGYGLGTDLTLAPRFQYIYFPVAIALFIYSISAYWMRGMGQGEFEDKIQLSQPVSPVMIILLMALLGGITIVGNFGYLQHERCDIVAKSIQHESPMPVLIASTHKHHGNTGRIMGIAWELNRLNQGSYHSSPLFLLAHKYQGLCKEALCNDPNNDPGITLSETVAKLPRPLDVWVVNFHAPILIENQNCTSADARWRKVEGYRFRRYQCR</sequence>
<keyword evidence="1" id="KW-1133">Transmembrane helix</keyword>
<feature type="transmembrane region" description="Helical" evidence="1">
    <location>
        <begin position="129"/>
        <end position="147"/>
    </location>
</feature>
<evidence type="ECO:0008006" key="4">
    <source>
        <dbReference type="Google" id="ProtNLM"/>
    </source>
</evidence>
<gene>
    <name evidence="2" type="ORF">H6G03_23330</name>
</gene>
<feature type="transmembrane region" description="Helical" evidence="1">
    <location>
        <begin position="438"/>
        <end position="459"/>
    </location>
</feature>
<feature type="transmembrane region" description="Helical" evidence="1">
    <location>
        <begin position="398"/>
        <end position="417"/>
    </location>
</feature>
<feature type="transmembrane region" description="Helical" evidence="1">
    <location>
        <begin position="257"/>
        <end position="279"/>
    </location>
</feature>
<feature type="transmembrane region" description="Helical" evidence="1">
    <location>
        <begin position="300"/>
        <end position="320"/>
    </location>
</feature>
<protein>
    <recommendedName>
        <fullName evidence="4">Glycosyltransferase RgtA/B/C/D-like domain-containing protein</fullName>
    </recommendedName>
</protein>
<keyword evidence="3" id="KW-1185">Reference proteome</keyword>
<evidence type="ECO:0000313" key="3">
    <source>
        <dbReference type="Proteomes" id="UP000641646"/>
    </source>
</evidence>
<comment type="caution">
    <text evidence="2">The sequence shown here is derived from an EMBL/GenBank/DDBJ whole genome shotgun (WGS) entry which is preliminary data.</text>
</comment>
<dbReference type="AlphaFoldDB" id="A0A926VHQ4"/>
<dbReference type="RefSeq" id="WP_190469412.1">
    <property type="nucleotide sequence ID" value="NZ_JACJPW010000069.1"/>
</dbReference>
<keyword evidence="1" id="KW-0472">Membrane</keyword>
<organism evidence="2 3">
    <name type="scientific">Aerosakkonema funiforme FACHB-1375</name>
    <dbReference type="NCBI Taxonomy" id="2949571"/>
    <lineage>
        <taxon>Bacteria</taxon>
        <taxon>Bacillati</taxon>
        <taxon>Cyanobacteriota</taxon>
        <taxon>Cyanophyceae</taxon>
        <taxon>Oscillatoriophycideae</taxon>
        <taxon>Aerosakkonematales</taxon>
        <taxon>Aerosakkonemataceae</taxon>
        <taxon>Aerosakkonema</taxon>
    </lineage>
</organism>
<feature type="transmembrane region" description="Helical" evidence="1">
    <location>
        <begin position="211"/>
        <end position="237"/>
    </location>
</feature>
<dbReference type="EMBL" id="JACJPW010000069">
    <property type="protein sequence ID" value="MBD2183964.1"/>
    <property type="molecule type" value="Genomic_DNA"/>
</dbReference>
<keyword evidence="1" id="KW-0812">Transmembrane</keyword>
<proteinExistence type="predicted"/>
<accession>A0A926VHQ4</accession>
<reference evidence="2" key="1">
    <citation type="journal article" date="2015" name="ISME J.">
        <title>Draft Genome Sequence of Streptomyces incarnatus NRRL8089, which Produces the Nucleoside Antibiotic Sinefungin.</title>
        <authorList>
            <person name="Oshima K."/>
            <person name="Hattori M."/>
            <person name="Shimizu H."/>
            <person name="Fukuda K."/>
            <person name="Nemoto M."/>
            <person name="Inagaki K."/>
            <person name="Tamura T."/>
        </authorList>
    </citation>
    <scope>NUCLEOTIDE SEQUENCE</scope>
    <source>
        <strain evidence="2">FACHB-1375</strain>
    </source>
</reference>